<evidence type="ECO:0000313" key="4">
    <source>
        <dbReference type="EMBL" id="TCC92039.1"/>
    </source>
</evidence>
<evidence type="ECO:0000256" key="3">
    <source>
        <dbReference type="SAM" id="MobiDB-lite"/>
    </source>
</evidence>
<reference evidence="4 5" key="1">
    <citation type="submission" date="2019-02" db="EMBL/GenBank/DDBJ databases">
        <title>Pedobacter sp. RP-1-13 sp. nov., isolated from Arctic soil.</title>
        <authorList>
            <person name="Dahal R.H."/>
        </authorList>
    </citation>
    <scope>NUCLEOTIDE SEQUENCE [LARGE SCALE GENOMIC DNA]</scope>
    <source>
        <strain evidence="4 5">RP-1-13</strain>
    </source>
</reference>
<evidence type="ECO:0000256" key="1">
    <source>
        <dbReference type="ARBA" id="ARBA00006484"/>
    </source>
</evidence>
<protein>
    <submittedName>
        <fullName evidence="4">SDR family oxidoreductase</fullName>
    </submittedName>
</protein>
<feature type="compositionally biased region" description="Basic and acidic residues" evidence="3">
    <location>
        <begin position="34"/>
        <end position="45"/>
    </location>
</feature>
<dbReference type="Gene3D" id="3.40.50.720">
    <property type="entry name" value="NAD(P)-binding Rossmann-like Domain"/>
    <property type="match status" value="1"/>
</dbReference>
<dbReference type="SUPFAM" id="SSF51735">
    <property type="entry name" value="NAD(P)-binding Rossmann-fold domains"/>
    <property type="match status" value="1"/>
</dbReference>
<dbReference type="PRINTS" id="PR00080">
    <property type="entry name" value="SDRFAMILY"/>
</dbReference>
<dbReference type="PRINTS" id="PR00081">
    <property type="entry name" value="GDHRDH"/>
</dbReference>
<name>A0A4R0MXM1_9SPHI</name>
<dbReference type="AlphaFoldDB" id="A0A4R0MXM1"/>
<keyword evidence="2" id="KW-0560">Oxidoreductase</keyword>
<evidence type="ECO:0000256" key="2">
    <source>
        <dbReference type="ARBA" id="ARBA00023002"/>
    </source>
</evidence>
<accession>A0A4R0MXM1</accession>
<dbReference type="InterPro" id="IPR036291">
    <property type="entry name" value="NAD(P)-bd_dom_sf"/>
</dbReference>
<organism evidence="4 5">
    <name type="scientific">Pedobacter frigiditerrae</name>
    <dbReference type="NCBI Taxonomy" id="2530452"/>
    <lineage>
        <taxon>Bacteria</taxon>
        <taxon>Pseudomonadati</taxon>
        <taxon>Bacteroidota</taxon>
        <taxon>Sphingobacteriia</taxon>
        <taxon>Sphingobacteriales</taxon>
        <taxon>Sphingobacteriaceae</taxon>
        <taxon>Pedobacter</taxon>
    </lineage>
</organism>
<comment type="caution">
    <text evidence="4">The sequence shown here is derived from an EMBL/GenBank/DDBJ whole genome shotgun (WGS) entry which is preliminary data.</text>
</comment>
<dbReference type="EMBL" id="SJSK01000002">
    <property type="protein sequence ID" value="TCC92039.1"/>
    <property type="molecule type" value="Genomic_DNA"/>
</dbReference>
<dbReference type="OrthoDB" id="9803333at2"/>
<dbReference type="FunFam" id="3.40.50.720:FF:000084">
    <property type="entry name" value="Short-chain dehydrogenase reductase"/>
    <property type="match status" value="1"/>
</dbReference>
<feature type="compositionally biased region" description="Basic and acidic residues" evidence="3">
    <location>
        <begin position="1"/>
        <end position="15"/>
    </location>
</feature>
<dbReference type="Proteomes" id="UP000292884">
    <property type="component" value="Unassembled WGS sequence"/>
</dbReference>
<dbReference type="PANTHER" id="PTHR48107:SF16">
    <property type="entry name" value="NADPH-DEPENDENT ALDEHYDE REDUCTASE 1, CHLOROPLASTIC"/>
    <property type="match status" value="1"/>
</dbReference>
<dbReference type="InterPro" id="IPR002347">
    <property type="entry name" value="SDR_fam"/>
</dbReference>
<sequence length="300" mass="32154">MGKIKKQEPPKKPDTKYPVPPFPKQSQNPPGTEADLKPLADHGETSYKGSGKLKGKKAIITGGDSGIGKAVAIAFAREGADVLISYLGDEETKDAEDSAKYVTEAGQKAVLVKGDIRKESHCKKIIEKAVKEFGQIDILVNNAAFQMARETLLEIPTEEWIRTFDTNIHPMFYLSKAAEPFMKKGSSIINTTSVNAYSPTPVLLPYAATKGAIQNFTANLSQILLTAGKGIRVNAVAPGPIWTPLIPSTMPDPENFGKDTPMGRPGQPVEVAPAYVFLASDEASYISGATIPVTGGRITI</sequence>
<dbReference type="InterPro" id="IPR020904">
    <property type="entry name" value="Sc_DH/Rdtase_CS"/>
</dbReference>
<proteinExistence type="inferred from homology"/>
<dbReference type="GO" id="GO:0016614">
    <property type="term" value="F:oxidoreductase activity, acting on CH-OH group of donors"/>
    <property type="evidence" value="ECO:0007669"/>
    <property type="project" value="UniProtKB-ARBA"/>
</dbReference>
<dbReference type="Pfam" id="PF13561">
    <property type="entry name" value="adh_short_C2"/>
    <property type="match status" value="1"/>
</dbReference>
<dbReference type="PANTHER" id="PTHR48107">
    <property type="entry name" value="NADPH-DEPENDENT ALDEHYDE REDUCTASE-LIKE PROTEIN, CHLOROPLASTIC-RELATED"/>
    <property type="match status" value="1"/>
</dbReference>
<dbReference type="RefSeq" id="WP_131552980.1">
    <property type="nucleotide sequence ID" value="NZ_SJSK01000002.1"/>
</dbReference>
<comment type="similarity">
    <text evidence="1">Belongs to the short-chain dehydrogenases/reductases (SDR) family.</text>
</comment>
<dbReference type="PROSITE" id="PS00061">
    <property type="entry name" value="ADH_SHORT"/>
    <property type="match status" value="1"/>
</dbReference>
<feature type="region of interest" description="Disordered" evidence="3">
    <location>
        <begin position="1"/>
        <end position="51"/>
    </location>
</feature>
<keyword evidence="5" id="KW-1185">Reference proteome</keyword>
<gene>
    <name evidence="4" type="ORF">EZ428_09910</name>
</gene>
<evidence type="ECO:0000313" key="5">
    <source>
        <dbReference type="Proteomes" id="UP000292884"/>
    </source>
</evidence>